<evidence type="ECO:0000259" key="6">
    <source>
        <dbReference type="Pfam" id="PF03088"/>
    </source>
</evidence>
<dbReference type="SUPFAM" id="SSF63829">
    <property type="entry name" value="Calcium-dependent phosphotriesterase"/>
    <property type="match status" value="1"/>
</dbReference>
<evidence type="ECO:0000313" key="8">
    <source>
        <dbReference type="Proteomes" id="UP000287651"/>
    </source>
</evidence>
<sequence>MRRWISVAAAVVAALLGVAAHVSLYSPISPLPLRLPVSPLTFTPNNLLQVLPSTPRWSCYVCALVLMSSACVVGTQRAEKLGEGRLQGPEDVYVDGDGTLYTASRDGWIKRMHAANRSWEDWRLVGGSSLLGLTLSVSGDDVLICDADKVSFCRFADDVIEASDGSGVYFSDASTRFGLHEYFLDLLEARPNGRLLKFDPSTKETTVVLADLAFPNGVALSSDQDFLVVCETWRCGKVLPWHSLLLVCSLFRLCSVCCSSDSYRFGPRFRCLKHWLKGKKTGETEVFIDNLPGGPDNIKLAPDGSFWIAVLQFRSKGMDLLHRSPTAKKVVAAFPKVVKALQARGIGGMVMNVGSDGKIRRVLDDSDGKVMSFVTSAMEFQGYLYVGSLHSNFVGKFDLRSDHPL</sequence>
<dbReference type="AlphaFoldDB" id="A0A427A0S4"/>
<accession>A0A427A0S4</accession>
<comment type="caution">
    <text evidence="7">The sequence shown here is derived from an EMBL/GenBank/DDBJ whole genome shotgun (WGS) entry which is preliminary data.</text>
</comment>
<feature type="domain" description="Strictosidine synthase conserved region" evidence="6">
    <location>
        <begin position="166"/>
        <end position="234"/>
    </location>
</feature>
<comment type="similarity">
    <text evidence="2">Belongs to the strictosidine synthase family.</text>
</comment>
<dbReference type="EMBL" id="AMZH03004209">
    <property type="protein sequence ID" value="RRT69845.1"/>
    <property type="molecule type" value="Genomic_DNA"/>
</dbReference>
<dbReference type="Pfam" id="PF20067">
    <property type="entry name" value="SSL_N"/>
    <property type="match status" value="1"/>
</dbReference>
<evidence type="ECO:0000256" key="1">
    <source>
        <dbReference type="ARBA" id="ARBA00004116"/>
    </source>
</evidence>
<dbReference type="GO" id="GO:0016787">
    <property type="term" value="F:hydrolase activity"/>
    <property type="evidence" value="ECO:0007669"/>
    <property type="project" value="TreeGrafter"/>
</dbReference>
<name>A0A427A0S4_ENSVE</name>
<dbReference type="GO" id="GO:0005773">
    <property type="term" value="C:vacuole"/>
    <property type="evidence" value="ECO:0007669"/>
    <property type="project" value="UniProtKB-SubCell"/>
</dbReference>
<keyword evidence="5" id="KW-0732">Signal</keyword>
<protein>
    <recommendedName>
        <fullName evidence="6">Strictosidine synthase conserved region domain-containing protein</fullName>
    </recommendedName>
</protein>
<feature type="chain" id="PRO_5019208973" description="Strictosidine synthase conserved region domain-containing protein" evidence="5">
    <location>
        <begin position="21"/>
        <end position="405"/>
    </location>
</feature>
<dbReference type="InterPro" id="IPR018119">
    <property type="entry name" value="Strictosidine_synth_cons-reg"/>
</dbReference>
<dbReference type="PANTHER" id="PTHR10426:SF68">
    <property type="entry name" value="OS07G0614000 PROTEIN"/>
    <property type="match status" value="1"/>
</dbReference>
<dbReference type="GO" id="GO:0012505">
    <property type="term" value="C:endomembrane system"/>
    <property type="evidence" value="ECO:0007669"/>
    <property type="project" value="TreeGrafter"/>
</dbReference>
<evidence type="ECO:0000256" key="2">
    <source>
        <dbReference type="ARBA" id="ARBA00009191"/>
    </source>
</evidence>
<evidence type="ECO:0000256" key="3">
    <source>
        <dbReference type="ARBA" id="ARBA00022554"/>
    </source>
</evidence>
<gene>
    <name evidence="7" type="ORF">B296_00011829</name>
</gene>
<comment type="subcellular location">
    <subcellularLocation>
        <location evidence="1">Vacuole</location>
    </subcellularLocation>
</comment>
<feature type="signal peptide" evidence="5">
    <location>
        <begin position="1"/>
        <end position="20"/>
    </location>
</feature>
<dbReference type="PANTHER" id="PTHR10426">
    <property type="entry name" value="STRICTOSIDINE SYNTHASE-RELATED"/>
    <property type="match status" value="1"/>
</dbReference>
<evidence type="ECO:0000256" key="4">
    <source>
        <dbReference type="ARBA" id="ARBA00023180"/>
    </source>
</evidence>
<keyword evidence="3" id="KW-0926">Vacuole</keyword>
<organism evidence="7 8">
    <name type="scientific">Ensete ventricosum</name>
    <name type="common">Abyssinian banana</name>
    <name type="synonym">Musa ensete</name>
    <dbReference type="NCBI Taxonomy" id="4639"/>
    <lineage>
        <taxon>Eukaryota</taxon>
        <taxon>Viridiplantae</taxon>
        <taxon>Streptophyta</taxon>
        <taxon>Embryophyta</taxon>
        <taxon>Tracheophyta</taxon>
        <taxon>Spermatophyta</taxon>
        <taxon>Magnoliopsida</taxon>
        <taxon>Liliopsida</taxon>
        <taxon>Zingiberales</taxon>
        <taxon>Musaceae</taxon>
        <taxon>Ensete</taxon>
    </lineage>
</organism>
<dbReference type="InterPro" id="IPR011042">
    <property type="entry name" value="6-blade_b-propeller_TolB-like"/>
</dbReference>
<dbReference type="Pfam" id="PF03088">
    <property type="entry name" value="Str_synth"/>
    <property type="match status" value="1"/>
</dbReference>
<keyword evidence="4" id="KW-0325">Glycoprotein</keyword>
<evidence type="ECO:0000313" key="7">
    <source>
        <dbReference type="EMBL" id="RRT69845.1"/>
    </source>
</evidence>
<evidence type="ECO:0000256" key="5">
    <source>
        <dbReference type="SAM" id="SignalP"/>
    </source>
</evidence>
<dbReference type="Gene3D" id="2.120.10.30">
    <property type="entry name" value="TolB, C-terminal domain"/>
    <property type="match status" value="2"/>
</dbReference>
<dbReference type="Proteomes" id="UP000287651">
    <property type="component" value="Unassembled WGS sequence"/>
</dbReference>
<reference evidence="7 8" key="1">
    <citation type="journal article" date="2014" name="Agronomy (Basel)">
        <title>A Draft Genome Sequence for Ensete ventricosum, the Drought-Tolerant Tree Against Hunger.</title>
        <authorList>
            <person name="Harrison J."/>
            <person name="Moore K.A."/>
            <person name="Paszkiewicz K."/>
            <person name="Jones T."/>
            <person name="Grant M."/>
            <person name="Ambacheew D."/>
            <person name="Muzemil S."/>
            <person name="Studholme D.J."/>
        </authorList>
    </citation>
    <scope>NUCLEOTIDE SEQUENCE [LARGE SCALE GENOMIC DNA]</scope>
</reference>
<proteinExistence type="inferred from homology"/>